<feature type="chain" id="PRO_5015095466" evidence="2">
    <location>
        <begin position="17"/>
        <end position="127"/>
    </location>
</feature>
<dbReference type="GeneID" id="20354288"/>
<reference evidence="4" key="5">
    <citation type="submission" date="2018-04" db="UniProtKB">
        <authorList>
            <consortium name="EnsemblFungi"/>
        </authorList>
    </citation>
    <scope>IDENTIFICATION</scope>
    <source>
        <strain evidence="4">R3-111a-1</strain>
    </source>
</reference>
<keyword evidence="2" id="KW-0732">Signal</keyword>
<protein>
    <submittedName>
        <fullName evidence="3 4">Uncharacterized protein</fullName>
    </submittedName>
</protein>
<proteinExistence type="predicted"/>
<dbReference type="RefSeq" id="XP_009230015.1">
    <property type="nucleotide sequence ID" value="XM_009231751.1"/>
</dbReference>
<reference evidence="3" key="2">
    <citation type="submission" date="2010-07" db="EMBL/GenBank/DDBJ databases">
        <authorList>
            <consortium name="The Broad Institute Genome Sequencing Platform"/>
            <consortium name="Broad Institute Genome Sequencing Center for Infectious Disease"/>
            <person name="Ma L.-J."/>
            <person name="Dead R."/>
            <person name="Young S."/>
            <person name="Zeng Q."/>
            <person name="Koehrsen M."/>
            <person name="Alvarado L."/>
            <person name="Berlin A."/>
            <person name="Chapman S.B."/>
            <person name="Chen Z."/>
            <person name="Freedman E."/>
            <person name="Gellesch M."/>
            <person name="Goldberg J."/>
            <person name="Griggs A."/>
            <person name="Gujja S."/>
            <person name="Heilman E.R."/>
            <person name="Heiman D."/>
            <person name="Hepburn T."/>
            <person name="Howarth C."/>
            <person name="Jen D."/>
            <person name="Larson L."/>
            <person name="Mehta T."/>
            <person name="Neiman D."/>
            <person name="Pearson M."/>
            <person name="Roberts A."/>
            <person name="Saif S."/>
            <person name="Shea T."/>
            <person name="Shenoy N."/>
            <person name="Sisk P."/>
            <person name="Stolte C."/>
            <person name="Sykes S."/>
            <person name="Walk T."/>
            <person name="White J."/>
            <person name="Yandava C."/>
            <person name="Haas B."/>
            <person name="Nusbaum C."/>
            <person name="Birren B."/>
        </authorList>
    </citation>
    <scope>NUCLEOTIDE SEQUENCE</scope>
    <source>
        <strain evidence="3">R3-111a-1</strain>
    </source>
</reference>
<accession>J3PJY8</accession>
<dbReference type="EnsemblFungi" id="EJT68596">
    <property type="protein sequence ID" value="EJT68596"/>
    <property type="gene ID" value="GGTG_13830"/>
</dbReference>
<evidence type="ECO:0000313" key="3">
    <source>
        <dbReference type="EMBL" id="EJT68596.1"/>
    </source>
</evidence>
<organism evidence="3">
    <name type="scientific">Gaeumannomyces tritici (strain R3-111a-1)</name>
    <name type="common">Wheat and barley take-all root rot fungus</name>
    <name type="synonym">Gaeumannomyces graminis var. tritici</name>
    <dbReference type="NCBI Taxonomy" id="644352"/>
    <lineage>
        <taxon>Eukaryota</taxon>
        <taxon>Fungi</taxon>
        <taxon>Dikarya</taxon>
        <taxon>Ascomycota</taxon>
        <taxon>Pezizomycotina</taxon>
        <taxon>Sordariomycetes</taxon>
        <taxon>Sordariomycetidae</taxon>
        <taxon>Magnaporthales</taxon>
        <taxon>Magnaporthaceae</taxon>
        <taxon>Gaeumannomyces</taxon>
    </lineage>
</organism>
<name>J3PJY8_GAET3</name>
<gene>
    <name evidence="4" type="primary">20354288</name>
    <name evidence="3" type="ORF">GGTG_13830</name>
</gene>
<evidence type="ECO:0000313" key="5">
    <source>
        <dbReference type="Proteomes" id="UP000006039"/>
    </source>
</evidence>
<keyword evidence="5" id="KW-1185">Reference proteome</keyword>
<evidence type="ECO:0000256" key="2">
    <source>
        <dbReference type="SAM" id="SignalP"/>
    </source>
</evidence>
<dbReference type="VEuPathDB" id="FungiDB:GGTG_13830"/>
<feature type="region of interest" description="Disordered" evidence="1">
    <location>
        <begin position="72"/>
        <end position="114"/>
    </location>
</feature>
<reference evidence="3" key="3">
    <citation type="submission" date="2010-09" db="EMBL/GenBank/DDBJ databases">
        <title>Annotation of Gaeumannomyces graminis var. tritici R3-111a-1.</title>
        <authorList>
            <consortium name="The Broad Institute Genome Sequencing Platform"/>
            <person name="Ma L.-J."/>
            <person name="Dead R."/>
            <person name="Young S.K."/>
            <person name="Zeng Q."/>
            <person name="Gargeya S."/>
            <person name="Fitzgerald M."/>
            <person name="Haas B."/>
            <person name="Abouelleil A."/>
            <person name="Alvarado L."/>
            <person name="Arachchi H.M."/>
            <person name="Berlin A."/>
            <person name="Brown A."/>
            <person name="Chapman S.B."/>
            <person name="Chen Z."/>
            <person name="Dunbar C."/>
            <person name="Freedman E."/>
            <person name="Gearin G."/>
            <person name="Gellesch M."/>
            <person name="Goldberg J."/>
            <person name="Griggs A."/>
            <person name="Gujja S."/>
            <person name="Heiman D."/>
            <person name="Howarth C."/>
            <person name="Larson L."/>
            <person name="Lui A."/>
            <person name="MacDonald P.J.P."/>
            <person name="Mehta T."/>
            <person name="Montmayeur A."/>
            <person name="Murphy C."/>
            <person name="Neiman D."/>
            <person name="Pearson M."/>
            <person name="Priest M."/>
            <person name="Roberts A."/>
            <person name="Saif S."/>
            <person name="Shea T."/>
            <person name="Shenoy N."/>
            <person name="Sisk P."/>
            <person name="Stolte C."/>
            <person name="Sykes S."/>
            <person name="Yandava C."/>
            <person name="Wortman J."/>
            <person name="Nusbaum C."/>
            <person name="Birren B."/>
        </authorList>
    </citation>
    <scope>NUCLEOTIDE SEQUENCE</scope>
    <source>
        <strain evidence="3">R3-111a-1</strain>
    </source>
</reference>
<sequence>MAPLTLLLAFPSPSAAPAPPSGRLVLPLRDLARLSKHVAAVHWWVGVAITSATCAPTGRLDRLVQEGLAGEDAAGRAQKLGHKRLPPAPRRSQLNNFKASLPKPHEGGQAIAKGRVRTSEQAYAYTL</sequence>
<dbReference type="Proteomes" id="UP000006039">
    <property type="component" value="Unassembled WGS sequence"/>
</dbReference>
<dbReference type="HOGENOM" id="CLU_1970720_0_0_1"/>
<reference evidence="5" key="1">
    <citation type="submission" date="2010-07" db="EMBL/GenBank/DDBJ databases">
        <title>The genome sequence of Gaeumannomyces graminis var. tritici strain R3-111a-1.</title>
        <authorList>
            <consortium name="The Broad Institute Genome Sequencing Platform"/>
            <person name="Ma L.-J."/>
            <person name="Dead R."/>
            <person name="Young S."/>
            <person name="Zeng Q."/>
            <person name="Koehrsen M."/>
            <person name="Alvarado L."/>
            <person name="Berlin A."/>
            <person name="Chapman S.B."/>
            <person name="Chen Z."/>
            <person name="Freedman E."/>
            <person name="Gellesch M."/>
            <person name="Goldberg J."/>
            <person name="Griggs A."/>
            <person name="Gujja S."/>
            <person name="Heilman E.R."/>
            <person name="Heiman D."/>
            <person name="Hepburn T."/>
            <person name="Howarth C."/>
            <person name="Jen D."/>
            <person name="Larson L."/>
            <person name="Mehta T."/>
            <person name="Neiman D."/>
            <person name="Pearson M."/>
            <person name="Roberts A."/>
            <person name="Saif S."/>
            <person name="Shea T."/>
            <person name="Shenoy N."/>
            <person name="Sisk P."/>
            <person name="Stolte C."/>
            <person name="Sykes S."/>
            <person name="Walk T."/>
            <person name="White J."/>
            <person name="Yandava C."/>
            <person name="Haas B."/>
            <person name="Nusbaum C."/>
            <person name="Birren B."/>
        </authorList>
    </citation>
    <scope>NUCLEOTIDE SEQUENCE [LARGE SCALE GENOMIC DNA]</scope>
    <source>
        <strain evidence="5">R3-111a-1</strain>
    </source>
</reference>
<reference evidence="4" key="4">
    <citation type="journal article" date="2015" name="G3 (Bethesda)">
        <title>Genome sequences of three phytopathogenic species of the Magnaporthaceae family of fungi.</title>
        <authorList>
            <person name="Okagaki L.H."/>
            <person name="Nunes C.C."/>
            <person name="Sailsbery J."/>
            <person name="Clay B."/>
            <person name="Brown D."/>
            <person name="John T."/>
            <person name="Oh Y."/>
            <person name="Young N."/>
            <person name="Fitzgerald M."/>
            <person name="Haas B.J."/>
            <person name="Zeng Q."/>
            <person name="Young S."/>
            <person name="Adiconis X."/>
            <person name="Fan L."/>
            <person name="Levin J.Z."/>
            <person name="Mitchell T.K."/>
            <person name="Okubara P.A."/>
            <person name="Farman M.L."/>
            <person name="Kohn L.M."/>
            <person name="Birren B."/>
            <person name="Ma L.-J."/>
            <person name="Dean R.A."/>
        </authorList>
    </citation>
    <scope>NUCLEOTIDE SEQUENCE</scope>
    <source>
        <strain evidence="4">R3-111a-1</strain>
    </source>
</reference>
<dbReference type="AlphaFoldDB" id="J3PJY8"/>
<evidence type="ECO:0000313" key="4">
    <source>
        <dbReference type="EnsemblFungi" id="EJT68596"/>
    </source>
</evidence>
<evidence type="ECO:0000256" key="1">
    <source>
        <dbReference type="SAM" id="MobiDB-lite"/>
    </source>
</evidence>
<feature type="signal peptide" evidence="2">
    <location>
        <begin position="1"/>
        <end position="16"/>
    </location>
</feature>
<dbReference type="EMBL" id="GL385454">
    <property type="protein sequence ID" value="EJT68596.1"/>
    <property type="molecule type" value="Genomic_DNA"/>
</dbReference>